<gene>
    <name evidence="1" type="primary">flaR</name>
    <name evidence="1" type="ORF">T23_09980</name>
</gene>
<dbReference type="SUPFAM" id="SSF52540">
    <property type="entry name" value="P-loop containing nucleoside triphosphate hydrolases"/>
    <property type="match status" value="1"/>
</dbReference>
<dbReference type="PANTHER" id="PTHR37816:SF3">
    <property type="entry name" value="MODULATES DNA TOPOLOGY"/>
    <property type="match status" value="1"/>
</dbReference>
<protein>
    <submittedName>
        <fullName evidence="1">Adenylate kinase</fullName>
    </submittedName>
</protein>
<dbReference type="InterPro" id="IPR052922">
    <property type="entry name" value="Cytidylate_Kinase-2"/>
</dbReference>
<keyword evidence="2" id="KW-1185">Reference proteome</keyword>
<name>A0ABM8IJB6_9FIRM</name>
<dbReference type="Gene3D" id="3.40.50.300">
    <property type="entry name" value="P-loop containing nucleotide triphosphate hydrolases"/>
    <property type="match status" value="1"/>
</dbReference>
<dbReference type="PANTHER" id="PTHR37816">
    <property type="entry name" value="YALI0E33011P"/>
    <property type="match status" value="1"/>
</dbReference>
<dbReference type="Proteomes" id="UP001432099">
    <property type="component" value="Chromosome"/>
</dbReference>
<accession>A0ABM8IJB6</accession>
<dbReference type="GO" id="GO:0016301">
    <property type="term" value="F:kinase activity"/>
    <property type="evidence" value="ECO:0007669"/>
    <property type="project" value="UniProtKB-KW"/>
</dbReference>
<dbReference type="EMBL" id="AP028127">
    <property type="protein sequence ID" value="BEH90896.1"/>
    <property type="molecule type" value="Genomic_DNA"/>
</dbReference>
<keyword evidence="1" id="KW-0418">Kinase</keyword>
<dbReference type="InterPro" id="IPR027417">
    <property type="entry name" value="P-loop_NTPase"/>
</dbReference>
<dbReference type="RefSeq" id="WP_432766970.1">
    <property type="nucleotide sequence ID" value="NZ_AP028127.1"/>
</dbReference>
<sequence>MMKKVLIIGSPGAGKSTFARRLRTITDLPLYYLDQIWHCSDGTHILEQAFDQQLERLLQKDQWIIDGNYSRTLERRLAACDTVFLLDYPVEVCLLGAASRIGHQREDLPWIEREFDADFKQHILDFPQKRLPYLYEQLAAVKLEKTIIVFKSRDEAQLYLKRLANKGRCVGDKRGE</sequence>
<evidence type="ECO:0000313" key="2">
    <source>
        <dbReference type="Proteomes" id="UP001432099"/>
    </source>
</evidence>
<reference evidence="1" key="1">
    <citation type="journal article" date="2024" name="Int. J. Syst. Evol. Microbiol.">
        <title>Turicibacter faecis sp. nov., isolated from faeces of heart failure mouse model.</title>
        <authorList>
            <person name="Imamura Y."/>
            <person name="Motooka D."/>
            <person name="Nakajima Y."/>
            <person name="Ito S."/>
            <person name="Kitakaze M."/>
            <person name="Iida T."/>
            <person name="Nakamura S."/>
        </authorList>
    </citation>
    <scope>NUCLEOTIDE SEQUENCE</scope>
    <source>
        <strain evidence="1">TC023</strain>
    </source>
</reference>
<proteinExistence type="predicted"/>
<organism evidence="1 2">
    <name type="scientific">Turicibacter faecis</name>
    <dbReference type="NCBI Taxonomy" id="2963365"/>
    <lineage>
        <taxon>Bacteria</taxon>
        <taxon>Bacillati</taxon>
        <taxon>Bacillota</taxon>
        <taxon>Erysipelotrichia</taxon>
        <taxon>Erysipelotrichales</taxon>
        <taxon>Turicibacteraceae</taxon>
        <taxon>Turicibacter</taxon>
    </lineage>
</organism>
<keyword evidence="1" id="KW-0808">Transferase</keyword>
<evidence type="ECO:0000313" key="1">
    <source>
        <dbReference type="EMBL" id="BEH90896.1"/>
    </source>
</evidence>